<dbReference type="RefSeq" id="WP_175458423.1">
    <property type="nucleotide sequence ID" value="NZ_JAANNT010000008.1"/>
</dbReference>
<keyword evidence="2" id="KW-0012">Acyltransferase</keyword>
<dbReference type="Pfam" id="PF13508">
    <property type="entry name" value="Acetyltransf_7"/>
    <property type="match status" value="1"/>
</dbReference>
<reference evidence="5 6" key="1">
    <citation type="submission" date="2020-03" db="EMBL/GenBank/DDBJ databases">
        <title>Complete genome sequence of sixteen Streptomyces strains facilitates identification of candidate genes involved in plant growth-promotion in grain legumes and cereals.</title>
        <authorList>
            <person name="Gopalakrishnan S."/>
            <person name="Thakur V."/>
            <person name="Saxena R."/>
            <person name="Vadlamudi S."/>
            <person name="Purohit S."/>
            <person name="Kumar V."/>
            <person name="Rathore A."/>
            <person name="Chitikineni A."/>
            <person name="Varshney R.K."/>
        </authorList>
    </citation>
    <scope>NUCLEOTIDE SEQUENCE [LARGE SCALE GENOMIC DNA]</scope>
    <source>
        <strain evidence="5 6">KAI-180</strain>
    </source>
</reference>
<dbReference type="Proteomes" id="UP000540128">
    <property type="component" value="Unassembled WGS sequence"/>
</dbReference>
<evidence type="ECO:0000259" key="4">
    <source>
        <dbReference type="PROSITE" id="PS51186"/>
    </source>
</evidence>
<dbReference type="InterPro" id="IPR000182">
    <property type="entry name" value="GNAT_dom"/>
</dbReference>
<dbReference type="PANTHER" id="PTHR43877">
    <property type="entry name" value="AMINOALKYLPHOSPHONATE N-ACETYLTRANSFERASE-RELATED-RELATED"/>
    <property type="match status" value="1"/>
</dbReference>
<accession>A0A7Y6EZI3</accession>
<dbReference type="CDD" id="cd04301">
    <property type="entry name" value="NAT_SF"/>
    <property type="match status" value="1"/>
</dbReference>
<dbReference type="AlphaFoldDB" id="A0A7Y6EZI3"/>
<sequence>MDTDTDTDTDTSDARTGGPAVLLRRALPADAPALAEVWLRSFAAALPTVRRAHGDEAVRAWFAHLVTGCETWGAFDGERAVGLLVLDGDELEQLYLAPDRRGQGLGDRLVTLAKERRPAGLVLWTFQVNTPAHRFYERHGFTETERTDGTRNEEREPDVRYVWTP</sequence>
<dbReference type="PROSITE" id="PS51186">
    <property type="entry name" value="GNAT"/>
    <property type="match status" value="1"/>
</dbReference>
<keyword evidence="1 5" id="KW-0808">Transferase</keyword>
<comment type="caution">
    <text evidence="5">The sequence shown here is derived from an EMBL/GenBank/DDBJ whole genome shotgun (WGS) entry which is preliminary data.</text>
</comment>
<feature type="region of interest" description="Disordered" evidence="3">
    <location>
        <begin position="143"/>
        <end position="165"/>
    </location>
</feature>
<dbReference type="SUPFAM" id="SSF55729">
    <property type="entry name" value="Acyl-CoA N-acyltransferases (Nat)"/>
    <property type="match status" value="1"/>
</dbReference>
<dbReference type="EMBL" id="JAANNT010000008">
    <property type="protein sequence ID" value="NUV29036.1"/>
    <property type="molecule type" value="Genomic_DNA"/>
</dbReference>
<feature type="domain" description="N-acetyltransferase" evidence="4">
    <location>
        <begin position="21"/>
        <end position="165"/>
    </location>
</feature>
<feature type="compositionally biased region" description="Basic and acidic residues" evidence="3">
    <location>
        <begin position="143"/>
        <end position="159"/>
    </location>
</feature>
<name>A0A7Y6EZI3_9ACTN</name>
<proteinExistence type="predicted"/>
<dbReference type="InterPro" id="IPR050832">
    <property type="entry name" value="Bact_Acetyltransf"/>
</dbReference>
<evidence type="ECO:0000256" key="2">
    <source>
        <dbReference type="ARBA" id="ARBA00023315"/>
    </source>
</evidence>
<dbReference type="Gene3D" id="3.40.630.30">
    <property type="match status" value="1"/>
</dbReference>
<evidence type="ECO:0000313" key="6">
    <source>
        <dbReference type="Proteomes" id="UP000540128"/>
    </source>
</evidence>
<dbReference type="GO" id="GO:0016747">
    <property type="term" value="F:acyltransferase activity, transferring groups other than amino-acyl groups"/>
    <property type="evidence" value="ECO:0007669"/>
    <property type="project" value="InterPro"/>
</dbReference>
<keyword evidence="6" id="KW-1185">Reference proteome</keyword>
<dbReference type="InterPro" id="IPR016181">
    <property type="entry name" value="Acyl_CoA_acyltransferase"/>
</dbReference>
<protein>
    <submittedName>
        <fullName evidence="5">GNAT family N-acetyltransferase</fullName>
    </submittedName>
</protein>
<evidence type="ECO:0000256" key="1">
    <source>
        <dbReference type="ARBA" id="ARBA00022679"/>
    </source>
</evidence>
<evidence type="ECO:0000313" key="5">
    <source>
        <dbReference type="EMBL" id="NUV29036.1"/>
    </source>
</evidence>
<gene>
    <name evidence="5" type="ORF">G6W59_11960</name>
</gene>
<organism evidence="5 6">
    <name type="scientific">Streptomyces odorifer</name>
    <dbReference type="NCBI Taxonomy" id="53450"/>
    <lineage>
        <taxon>Bacteria</taxon>
        <taxon>Bacillati</taxon>
        <taxon>Actinomycetota</taxon>
        <taxon>Actinomycetes</taxon>
        <taxon>Kitasatosporales</taxon>
        <taxon>Streptomycetaceae</taxon>
        <taxon>Streptomyces</taxon>
        <taxon>Streptomyces albidoflavus group</taxon>
    </lineage>
</organism>
<evidence type="ECO:0000256" key="3">
    <source>
        <dbReference type="SAM" id="MobiDB-lite"/>
    </source>
</evidence>